<feature type="compositionally biased region" description="Polar residues" evidence="1">
    <location>
        <begin position="370"/>
        <end position="390"/>
    </location>
</feature>
<proteinExistence type="predicted"/>
<feature type="region of interest" description="Disordered" evidence="1">
    <location>
        <begin position="25"/>
        <end position="46"/>
    </location>
</feature>
<dbReference type="AlphaFoldDB" id="A0A6A6TIH4"/>
<gene>
    <name evidence="2" type="ORF">K491DRAFT_690164</name>
</gene>
<feature type="region of interest" description="Disordered" evidence="1">
    <location>
        <begin position="267"/>
        <end position="390"/>
    </location>
</feature>
<dbReference type="Proteomes" id="UP000799324">
    <property type="component" value="Unassembled WGS sequence"/>
</dbReference>
<feature type="compositionally biased region" description="Polar residues" evidence="1">
    <location>
        <begin position="181"/>
        <end position="194"/>
    </location>
</feature>
<keyword evidence="3" id="KW-1185">Reference proteome</keyword>
<accession>A0A6A6TIH4</accession>
<feature type="compositionally biased region" description="Basic and acidic residues" evidence="1">
    <location>
        <begin position="350"/>
        <end position="360"/>
    </location>
</feature>
<reference evidence="2" key="1">
    <citation type="journal article" date="2020" name="Stud. Mycol.">
        <title>101 Dothideomycetes genomes: a test case for predicting lifestyles and emergence of pathogens.</title>
        <authorList>
            <person name="Haridas S."/>
            <person name="Albert R."/>
            <person name="Binder M."/>
            <person name="Bloem J."/>
            <person name="Labutti K."/>
            <person name="Salamov A."/>
            <person name="Andreopoulos B."/>
            <person name="Baker S."/>
            <person name="Barry K."/>
            <person name="Bills G."/>
            <person name="Bluhm B."/>
            <person name="Cannon C."/>
            <person name="Castanera R."/>
            <person name="Culley D."/>
            <person name="Daum C."/>
            <person name="Ezra D."/>
            <person name="Gonzalez J."/>
            <person name="Henrissat B."/>
            <person name="Kuo A."/>
            <person name="Liang C."/>
            <person name="Lipzen A."/>
            <person name="Lutzoni F."/>
            <person name="Magnuson J."/>
            <person name="Mondo S."/>
            <person name="Nolan M."/>
            <person name="Ohm R."/>
            <person name="Pangilinan J."/>
            <person name="Park H.-J."/>
            <person name="Ramirez L."/>
            <person name="Alfaro M."/>
            <person name="Sun H."/>
            <person name="Tritt A."/>
            <person name="Yoshinaga Y."/>
            <person name="Zwiers L.-H."/>
            <person name="Turgeon B."/>
            <person name="Goodwin S."/>
            <person name="Spatafora J."/>
            <person name="Crous P."/>
            <person name="Grigoriev I."/>
        </authorList>
    </citation>
    <scope>NUCLEOTIDE SEQUENCE</scope>
    <source>
        <strain evidence="2">CBS 122681</strain>
    </source>
</reference>
<feature type="compositionally biased region" description="Polar residues" evidence="1">
    <location>
        <begin position="231"/>
        <end position="254"/>
    </location>
</feature>
<sequence length="390" mass="43407">MANRRSIMRENAMYFDRQAFLDQDVDGSPELASTTTPEEPLKPLGQERALRSDLDEASIEVQERGNISPRSDSDTCTELTDTALSFDMTAFEQAPFPQKIAKNQGRYYATWLSQEDKDALAVGEENHDHKEWAVKFHEGRRDLAQASRLDGYQEYFRQRGFLENKVCRSSLGLPHSSSSPTDVSRQSPQFSTARCVSAPTSPAPTVSPLSPLTQVSYPPQDSPISPLSIPSRASESPKATESEPIQRQNSWSSKMSWEAGTEDYFARPHARPHSLPTQRLTAVHRRSNIPRPRPVSSPEATGAPGSDQHRTFDDFLVPHVSGKGEAFRDSENAKRLKNNKAPPEVGTDSIELKELDAMEKKQRKRLSKLPSASTVLSRKSRNSGKSTEGV</sequence>
<evidence type="ECO:0000313" key="3">
    <source>
        <dbReference type="Proteomes" id="UP000799324"/>
    </source>
</evidence>
<feature type="compositionally biased region" description="Low complexity" evidence="1">
    <location>
        <begin position="196"/>
        <end position="212"/>
    </location>
</feature>
<dbReference type="OrthoDB" id="3769170at2759"/>
<feature type="region of interest" description="Disordered" evidence="1">
    <location>
        <begin position="172"/>
        <end position="254"/>
    </location>
</feature>
<feature type="compositionally biased region" description="Polar residues" evidence="1">
    <location>
        <begin position="213"/>
        <end position="225"/>
    </location>
</feature>
<name>A0A6A6TIH4_9PLEO</name>
<dbReference type="EMBL" id="MU004315">
    <property type="protein sequence ID" value="KAF2658424.1"/>
    <property type="molecule type" value="Genomic_DNA"/>
</dbReference>
<feature type="compositionally biased region" description="Basic and acidic residues" evidence="1">
    <location>
        <begin position="325"/>
        <end position="334"/>
    </location>
</feature>
<protein>
    <submittedName>
        <fullName evidence="2">Uncharacterized protein</fullName>
    </submittedName>
</protein>
<organism evidence="2 3">
    <name type="scientific">Lophiostoma macrostomum CBS 122681</name>
    <dbReference type="NCBI Taxonomy" id="1314788"/>
    <lineage>
        <taxon>Eukaryota</taxon>
        <taxon>Fungi</taxon>
        <taxon>Dikarya</taxon>
        <taxon>Ascomycota</taxon>
        <taxon>Pezizomycotina</taxon>
        <taxon>Dothideomycetes</taxon>
        <taxon>Pleosporomycetidae</taxon>
        <taxon>Pleosporales</taxon>
        <taxon>Lophiostomataceae</taxon>
        <taxon>Lophiostoma</taxon>
    </lineage>
</organism>
<evidence type="ECO:0000313" key="2">
    <source>
        <dbReference type="EMBL" id="KAF2658424.1"/>
    </source>
</evidence>
<evidence type="ECO:0000256" key="1">
    <source>
        <dbReference type="SAM" id="MobiDB-lite"/>
    </source>
</evidence>